<gene>
    <name evidence="3" type="ORF">WR25_04233</name>
</gene>
<dbReference type="GO" id="GO:0022857">
    <property type="term" value="F:transmembrane transporter activity"/>
    <property type="evidence" value="ECO:0007669"/>
    <property type="project" value="InterPro"/>
</dbReference>
<accession>A0A2A2K1A6</accession>
<keyword evidence="2" id="KW-0812">Transmembrane</keyword>
<feature type="region of interest" description="Disordered" evidence="1">
    <location>
        <begin position="325"/>
        <end position="404"/>
    </location>
</feature>
<dbReference type="Proteomes" id="UP000218231">
    <property type="component" value="Unassembled WGS sequence"/>
</dbReference>
<proteinExistence type="predicted"/>
<keyword evidence="2" id="KW-0472">Membrane</keyword>
<dbReference type="CDD" id="cd06174">
    <property type="entry name" value="MFS"/>
    <property type="match status" value="1"/>
</dbReference>
<evidence type="ECO:0008006" key="5">
    <source>
        <dbReference type="Google" id="ProtNLM"/>
    </source>
</evidence>
<keyword evidence="4" id="KW-1185">Reference proteome</keyword>
<dbReference type="STRING" id="2018661.A0A2A2K1A6"/>
<feature type="compositionally biased region" description="Basic and acidic residues" evidence="1">
    <location>
        <begin position="393"/>
        <end position="404"/>
    </location>
</feature>
<keyword evidence="2" id="KW-1133">Transmembrane helix</keyword>
<feature type="transmembrane region" description="Helical" evidence="2">
    <location>
        <begin position="56"/>
        <end position="76"/>
    </location>
</feature>
<dbReference type="OrthoDB" id="2985014at2759"/>
<dbReference type="GO" id="GO:0016020">
    <property type="term" value="C:membrane"/>
    <property type="evidence" value="ECO:0007669"/>
    <property type="project" value="TreeGrafter"/>
</dbReference>
<dbReference type="Gene3D" id="1.20.1250.20">
    <property type="entry name" value="MFS general substrate transporter like domains"/>
    <property type="match status" value="1"/>
</dbReference>
<dbReference type="EMBL" id="LIAE01009884">
    <property type="protein sequence ID" value="PAV67721.1"/>
    <property type="molecule type" value="Genomic_DNA"/>
</dbReference>
<dbReference type="PANTHER" id="PTHR45757">
    <property type="entry name" value="PROTEIN CBG23364-RELATED"/>
    <property type="match status" value="1"/>
</dbReference>
<protein>
    <recommendedName>
        <fullName evidence="5">Major facilitator superfamily (MFS) profile domain-containing protein</fullName>
    </recommendedName>
</protein>
<dbReference type="InterPro" id="IPR036259">
    <property type="entry name" value="MFS_trans_sf"/>
</dbReference>
<dbReference type="Pfam" id="PF07690">
    <property type="entry name" value="MFS_1"/>
    <property type="match status" value="1"/>
</dbReference>
<feature type="transmembrane region" description="Helical" evidence="2">
    <location>
        <begin position="129"/>
        <end position="148"/>
    </location>
</feature>
<sequence>MDDVIHDFHQSNSNSSEIHWLESHDKVNWQFTAIAIGSFLGTIPIAHFLHYFGVRYITTIYGLISALSTLAIPLLVNSYELTFIMRVIQGIPTALSYTIQGMITNSWAGTKESGLYIAVMSTHVQWHRVFVGIAIIVILASTPFVFFADAKPAHYTLTPAPSQIQMQQMQKVLKSSDTRARQIEEFTKQSAMKHNQRVQLLSSSNKVLSPAAVDAAALAGYSPSDFPNPESPENGQKLTEDDKKFIEKMEKQTKLVNNVEAMAQKEMIMQNQLHPVSGASNVQNFRDPLLIPIYAAGLPNYPMPIHPELFYQPIGTSFGNRFSSQHGNIPSSDLGFMGQIPPDQNPNPENTKIWARPGNPEPESEQFQKLPIRNIEIEPPQEPKLAETDLEENIQREKLPSKEN</sequence>
<evidence type="ECO:0000313" key="3">
    <source>
        <dbReference type="EMBL" id="PAV67721.1"/>
    </source>
</evidence>
<evidence type="ECO:0000256" key="1">
    <source>
        <dbReference type="SAM" id="MobiDB-lite"/>
    </source>
</evidence>
<dbReference type="AlphaFoldDB" id="A0A2A2K1A6"/>
<evidence type="ECO:0000313" key="4">
    <source>
        <dbReference type="Proteomes" id="UP000218231"/>
    </source>
</evidence>
<evidence type="ECO:0000256" key="2">
    <source>
        <dbReference type="SAM" id="Phobius"/>
    </source>
</evidence>
<dbReference type="InterPro" id="IPR011701">
    <property type="entry name" value="MFS"/>
</dbReference>
<dbReference type="PANTHER" id="PTHR45757:SF11">
    <property type="entry name" value="MAJOR FACILITATOR SUPERFAMILY (MFS) PROFILE DOMAIN-CONTAINING PROTEIN"/>
    <property type="match status" value="1"/>
</dbReference>
<name>A0A2A2K1A6_9BILA</name>
<reference evidence="3 4" key="1">
    <citation type="journal article" date="2017" name="Curr. Biol.">
        <title>Genome architecture and evolution of a unichromosomal asexual nematode.</title>
        <authorList>
            <person name="Fradin H."/>
            <person name="Zegar C."/>
            <person name="Gutwein M."/>
            <person name="Lucas J."/>
            <person name="Kovtun M."/>
            <person name="Corcoran D."/>
            <person name="Baugh L.R."/>
            <person name="Kiontke K."/>
            <person name="Gunsalus K."/>
            <person name="Fitch D.H."/>
            <person name="Piano F."/>
        </authorList>
    </citation>
    <scope>NUCLEOTIDE SEQUENCE [LARGE SCALE GENOMIC DNA]</scope>
    <source>
        <strain evidence="3">PF1309</strain>
    </source>
</reference>
<feature type="transmembrane region" description="Helical" evidence="2">
    <location>
        <begin position="29"/>
        <end position="49"/>
    </location>
</feature>
<dbReference type="SUPFAM" id="SSF103473">
    <property type="entry name" value="MFS general substrate transporter"/>
    <property type="match status" value="1"/>
</dbReference>
<comment type="caution">
    <text evidence="3">The sequence shown here is derived from an EMBL/GenBank/DDBJ whole genome shotgun (WGS) entry which is preliminary data.</text>
</comment>
<organism evidence="3 4">
    <name type="scientific">Diploscapter pachys</name>
    <dbReference type="NCBI Taxonomy" id="2018661"/>
    <lineage>
        <taxon>Eukaryota</taxon>
        <taxon>Metazoa</taxon>
        <taxon>Ecdysozoa</taxon>
        <taxon>Nematoda</taxon>
        <taxon>Chromadorea</taxon>
        <taxon>Rhabditida</taxon>
        <taxon>Rhabditina</taxon>
        <taxon>Rhabditomorpha</taxon>
        <taxon>Rhabditoidea</taxon>
        <taxon>Rhabditidae</taxon>
        <taxon>Diploscapter</taxon>
    </lineage>
</organism>